<proteinExistence type="predicted"/>
<accession>A0A955IAM4</accession>
<dbReference type="Proteomes" id="UP000775877">
    <property type="component" value="Unassembled WGS sequence"/>
</dbReference>
<sequence length="99" mass="11777">MENSQEKMPRDFDEVDFHDLTEPQQEILTFLFSRRQNKCASNYQIKKAVQGYSPTVRRGLLEDLKEKALIDEPERGKFRLTNREDLKTVMQEITNNQEQ</sequence>
<name>A0A955IAM4_9BACT</name>
<reference evidence="1" key="2">
    <citation type="journal article" date="2021" name="Microbiome">
        <title>Successional dynamics and alternative stable states in a saline activated sludge microbial community over 9 years.</title>
        <authorList>
            <person name="Wang Y."/>
            <person name="Ye J."/>
            <person name="Ju F."/>
            <person name="Liu L."/>
            <person name="Boyd J.A."/>
            <person name="Deng Y."/>
            <person name="Parks D.H."/>
            <person name="Jiang X."/>
            <person name="Yin X."/>
            <person name="Woodcroft B.J."/>
            <person name="Tyson G.W."/>
            <person name="Hugenholtz P."/>
            <person name="Polz M.F."/>
            <person name="Zhang T."/>
        </authorList>
    </citation>
    <scope>NUCLEOTIDE SEQUENCE</scope>
    <source>
        <strain evidence="1">HKST-UBA13</strain>
    </source>
</reference>
<dbReference type="AlphaFoldDB" id="A0A955IAM4"/>
<protein>
    <submittedName>
        <fullName evidence="1">Uncharacterized protein</fullName>
    </submittedName>
</protein>
<dbReference type="EMBL" id="JAGQLJ010000020">
    <property type="protein sequence ID" value="MCA9380841.1"/>
    <property type="molecule type" value="Genomic_DNA"/>
</dbReference>
<evidence type="ECO:0000313" key="2">
    <source>
        <dbReference type="Proteomes" id="UP000775877"/>
    </source>
</evidence>
<reference evidence="1" key="1">
    <citation type="submission" date="2020-04" db="EMBL/GenBank/DDBJ databases">
        <authorList>
            <person name="Zhang T."/>
        </authorList>
    </citation>
    <scope>NUCLEOTIDE SEQUENCE</scope>
    <source>
        <strain evidence="1">HKST-UBA13</strain>
    </source>
</reference>
<gene>
    <name evidence="1" type="ORF">KC678_01110</name>
</gene>
<comment type="caution">
    <text evidence="1">The sequence shown here is derived from an EMBL/GenBank/DDBJ whole genome shotgun (WGS) entry which is preliminary data.</text>
</comment>
<evidence type="ECO:0000313" key="1">
    <source>
        <dbReference type="EMBL" id="MCA9380841.1"/>
    </source>
</evidence>
<organism evidence="1 2">
    <name type="scientific">Candidatus Dojkabacteria bacterium</name>
    <dbReference type="NCBI Taxonomy" id="2099670"/>
    <lineage>
        <taxon>Bacteria</taxon>
        <taxon>Candidatus Dojkabacteria</taxon>
    </lineage>
</organism>